<dbReference type="STRING" id="1517416.IDAT_09690"/>
<gene>
    <name evidence="1" type="ORF">IDAT_09690</name>
</gene>
<name>A0A094IKP4_9GAMM</name>
<dbReference type="EMBL" id="JPIN01000009">
    <property type="protein sequence ID" value="KFZ28275.1"/>
    <property type="molecule type" value="Genomic_DNA"/>
</dbReference>
<sequence length="150" mass="16543">MTLIACASLSACTPQPADDASAAALIAEIDLLQLPNRDWQVSAATLQLSFCRNRVNTALLAEPGDLNRWRLTGEVSAFPDYRAEGLNQVANLYHEHGVLLYQEWGTQSSQFYRIAYPYGETEPSVFDALARLGRDDTICFSALDNTLAED</sequence>
<comment type="caution">
    <text evidence="1">The sequence shown here is derived from an EMBL/GenBank/DDBJ whole genome shotgun (WGS) entry which is preliminary data.</text>
</comment>
<proteinExistence type="predicted"/>
<protein>
    <submittedName>
        <fullName evidence="1">Uncharacterized protein</fullName>
    </submittedName>
</protein>
<evidence type="ECO:0000313" key="2">
    <source>
        <dbReference type="Proteomes" id="UP000053718"/>
    </source>
</evidence>
<keyword evidence="2" id="KW-1185">Reference proteome</keyword>
<accession>A0A094IKP4</accession>
<reference evidence="1 2" key="1">
    <citation type="submission" date="2014-06" db="EMBL/GenBank/DDBJ databases">
        <title>Draft genome sequence of Idiomarina sp. MCCC 1A10513.</title>
        <authorList>
            <person name="Du J."/>
            <person name="Lai Q."/>
            <person name="Shao Z."/>
        </authorList>
    </citation>
    <scope>NUCLEOTIDE SEQUENCE [LARGE SCALE GENOMIC DNA]</scope>
    <source>
        <strain evidence="1 2">MCCC 1A10513</strain>
    </source>
</reference>
<evidence type="ECO:0000313" key="1">
    <source>
        <dbReference type="EMBL" id="KFZ28275.1"/>
    </source>
</evidence>
<dbReference type="eggNOG" id="ENOG5031ICG">
    <property type="taxonomic scope" value="Bacteria"/>
</dbReference>
<organism evidence="1 2">
    <name type="scientific">Pseudidiomarina atlantica</name>
    <dbReference type="NCBI Taxonomy" id="1517416"/>
    <lineage>
        <taxon>Bacteria</taxon>
        <taxon>Pseudomonadati</taxon>
        <taxon>Pseudomonadota</taxon>
        <taxon>Gammaproteobacteria</taxon>
        <taxon>Alteromonadales</taxon>
        <taxon>Idiomarinaceae</taxon>
        <taxon>Pseudidiomarina</taxon>
    </lineage>
</organism>
<dbReference type="Proteomes" id="UP000053718">
    <property type="component" value="Unassembled WGS sequence"/>
</dbReference>
<dbReference type="AlphaFoldDB" id="A0A094IKP4"/>